<gene>
    <name evidence="1" type="ORF">JOC74_003202</name>
</gene>
<dbReference type="Gene3D" id="3.90.550.10">
    <property type="entry name" value="Spore Coat Polysaccharide Biosynthesis Protein SpsA, Chain A"/>
    <property type="match status" value="1"/>
</dbReference>
<dbReference type="Proteomes" id="UP000674416">
    <property type="component" value="Unassembled WGS sequence"/>
</dbReference>
<protein>
    <recommendedName>
        <fullName evidence="3">Glycosyl transferase</fullName>
    </recommendedName>
</protein>
<evidence type="ECO:0000313" key="1">
    <source>
        <dbReference type="EMBL" id="MBP1082699.1"/>
    </source>
</evidence>
<name>A0ABS4CZA8_9BACI</name>
<dbReference type="EMBL" id="JAFDST010000003">
    <property type="protein sequence ID" value="MBP1082699.1"/>
    <property type="molecule type" value="Genomic_DNA"/>
</dbReference>
<proteinExistence type="predicted"/>
<dbReference type="InterPro" id="IPR029044">
    <property type="entry name" value="Nucleotide-diphossugar_trans"/>
</dbReference>
<dbReference type="RefSeq" id="WP_053605530.1">
    <property type="nucleotide sequence ID" value="NZ_JAFDST010000003.1"/>
</dbReference>
<sequence>MDTKTISNNKSECYNFCTLTGKDYVVRVIALHHSLQRHAAHFKLWICCIDDVSYNLLLRMDLQDVVVFRLDAFSDERVHQMRNERNVAEFCWTLKSILIEHLLTENNIDSIIYCDGDIYFFSDPKDIFDDWGESSVYLCPQRDYAYVEQTYGKYQAGLIGFKNDQYGLEGLRWWKERCLEWCSAQPDGERFGDQKYLDTLAVAFQNIKVSTHIGVDAAPWNCVYGDNYFHIHVIDNQVYLNNSKLVAFHFSSISMFSEDDFDLWTITPLHISDVIMYHIYVPYLTKIREVMKEVKEIDENTWLATLAPYYGGDQVKNYYRYPSY</sequence>
<evidence type="ECO:0000313" key="2">
    <source>
        <dbReference type="Proteomes" id="UP000674416"/>
    </source>
</evidence>
<dbReference type="SUPFAM" id="SSF53448">
    <property type="entry name" value="Nucleotide-diphospho-sugar transferases"/>
    <property type="match status" value="1"/>
</dbReference>
<reference evidence="1 2" key="1">
    <citation type="submission" date="2021-01" db="EMBL/GenBank/DDBJ databases">
        <title>Genomic Encyclopedia of Type Strains, Phase IV (KMG-IV): sequencing the most valuable type-strain genomes for metagenomic binning, comparative biology and taxonomic classification.</title>
        <authorList>
            <person name="Goeker M."/>
        </authorList>
    </citation>
    <scope>NUCLEOTIDE SEQUENCE [LARGE SCALE GENOMIC DNA]</scope>
    <source>
        <strain evidence="1 2">DSM 103394</strain>
    </source>
</reference>
<comment type="caution">
    <text evidence="1">The sequence shown here is derived from an EMBL/GenBank/DDBJ whole genome shotgun (WGS) entry which is preliminary data.</text>
</comment>
<evidence type="ECO:0008006" key="3">
    <source>
        <dbReference type="Google" id="ProtNLM"/>
    </source>
</evidence>
<organism evidence="1 2">
    <name type="scientific">Bacillus capparidis</name>
    <dbReference type="NCBI Taxonomy" id="1840411"/>
    <lineage>
        <taxon>Bacteria</taxon>
        <taxon>Bacillati</taxon>
        <taxon>Bacillota</taxon>
        <taxon>Bacilli</taxon>
        <taxon>Bacillales</taxon>
        <taxon>Bacillaceae</taxon>
        <taxon>Bacillus</taxon>
    </lineage>
</organism>
<keyword evidence="2" id="KW-1185">Reference proteome</keyword>
<accession>A0ABS4CZA8</accession>